<dbReference type="PANTHER" id="PTHR31600">
    <property type="entry name" value="TINY MACROCYSTS PROTEIN B-RELATED"/>
    <property type="match status" value="1"/>
</dbReference>
<dbReference type="OrthoDB" id="299010at2759"/>
<dbReference type="InterPro" id="IPR035965">
    <property type="entry name" value="PAS-like_dom_sf"/>
</dbReference>
<feature type="region of interest" description="Disordered" evidence="1">
    <location>
        <begin position="486"/>
        <end position="525"/>
    </location>
</feature>
<dbReference type="AlphaFoldDB" id="A0A0V0QJG8"/>
<organism evidence="3 4">
    <name type="scientific">Pseudocohnilembus persalinus</name>
    <name type="common">Ciliate</name>
    <dbReference type="NCBI Taxonomy" id="266149"/>
    <lineage>
        <taxon>Eukaryota</taxon>
        <taxon>Sar</taxon>
        <taxon>Alveolata</taxon>
        <taxon>Ciliophora</taxon>
        <taxon>Intramacronucleata</taxon>
        <taxon>Oligohymenophorea</taxon>
        <taxon>Scuticociliatia</taxon>
        <taxon>Philasterida</taxon>
        <taxon>Pseudocohnilembidae</taxon>
        <taxon>Pseudocohnilembus</taxon>
    </lineage>
</organism>
<dbReference type="SUPFAM" id="SSF55785">
    <property type="entry name" value="PYP-like sensor domain (PAS domain)"/>
    <property type="match status" value="1"/>
</dbReference>
<dbReference type="Proteomes" id="UP000054937">
    <property type="component" value="Unassembled WGS sequence"/>
</dbReference>
<keyword evidence="4" id="KW-1185">Reference proteome</keyword>
<evidence type="ECO:0000256" key="1">
    <source>
        <dbReference type="SAM" id="MobiDB-lite"/>
    </source>
</evidence>
<evidence type="ECO:0000256" key="2">
    <source>
        <dbReference type="SAM" id="Phobius"/>
    </source>
</evidence>
<sequence length="1044" mass="122590">MKIRLLLLNQIFNNRTRLINQKNKQAYVDLMGMLNIHQENCLEKECPCQVNEQIYQEKQKDVILNEADTKEKLQVQRQEQNLDSKTVSSITILQGNVGILVVSFRQEKGKILRYSQQIPNIYGYDQQEFQTITSIKQLMPKIIGDNHDLFINRLVQTGQPKIMRTYRRALSRNKEGFIIDMNLYVNYYFQISHEFSFSALGLHMISQSKLALLNDKGVIQGVNRNLGTLIDPAIKGDDYMEIYMQILIPSIGDLIQNYDLSQQDYQYIKLKLELPPQEFTAEYFQNFKEFIGVQSTKNQNDWNEINKNVQIFMEDIKPNYCYPGNTRCFELKANLLQDQIILYTGQEFNLYILEIETINPINNINTTTGNESSGFSSLNSKREIMVQQLTGQSQSQIRIQSSSRINNQGFQNQQQLQLPAGDPYLNLPKDSCDITDTKRFNQKENDINVLEVKNPLEQEKKNNNINDYNFDDIYKNELEEEMQDKFNDQDNDKNQKSTGDNSSGKNHNKEISNGQYPQDDQDEQNGDLNELQFAQVLENERRISEEQKEKQSLKTGVSFHEKQLIQNKQSKIQKKMDELSESYEDADFNEINEEINYKKNIQIENIFQNPSEDNKIQSNEGFVKQIIQVIKSKKLSSNNLRILRFLEEIMLMISAIILQFILFTFFFFLFQQTLYKDKMNKFEQIIDITPFIRQVIFPLNQNIIIYSDLIMKNDGYLEISDDVIDFYQYELENQYSSYKNDLYTFLQKEVVFQPQKSILSDSLENLKMKNQDNYFEIDIYLVEYTKLISEVFYQQLEENNLNNLTYDNDNFYILVQNLYQLFIKIETEIEIFKEAYQKQIDNLSLNNIIGLSLSLCFIIISDFAMIIGEQRIVLINQLYKHNGIQVFSDETMEQLKKLQEEEKQNVQDFFNSDYTTIGSYDSNSDSFNSYFKDFNSQNLCSLDIQVSQKHKSLCESTSQSVFSRGFQTAFTNIYSSIDNADFTQYDENDITSYLESDSGIQDSVSYLFLSEFIIDINNQFQNQMINMFDNYMNTMQQLVIILNA</sequence>
<proteinExistence type="predicted"/>
<evidence type="ECO:0000313" key="3">
    <source>
        <dbReference type="EMBL" id="KRX02149.1"/>
    </source>
</evidence>
<feature type="transmembrane region" description="Helical" evidence="2">
    <location>
        <begin position="649"/>
        <end position="670"/>
    </location>
</feature>
<gene>
    <name evidence="3" type="ORF">PPERSA_06344</name>
</gene>
<dbReference type="InParanoid" id="A0A0V0QJG8"/>
<evidence type="ECO:0000313" key="4">
    <source>
        <dbReference type="Proteomes" id="UP000054937"/>
    </source>
</evidence>
<accession>A0A0V0QJG8</accession>
<feature type="compositionally biased region" description="Basic and acidic residues" evidence="1">
    <location>
        <begin position="486"/>
        <end position="495"/>
    </location>
</feature>
<protein>
    <submittedName>
        <fullName evidence="3">PAS domain</fullName>
    </submittedName>
</protein>
<keyword evidence="2" id="KW-0472">Membrane</keyword>
<dbReference type="InterPro" id="IPR052994">
    <property type="entry name" value="Tiny_macrocysts_regulators"/>
</dbReference>
<keyword evidence="2" id="KW-1133">Transmembrane helix</keyword>
<feature type="compositionally biased region" description="Polar residues" evidence="1">
    <location>
        <begin position="497"/>
        <end position="518"/>
    </location>
</feature>
<dbReference type="PANTHER" id="PTHR31600:SF2">
    <property type="entry name" value="GAMETE ENRICHED GENE 10 PROTEIN-RELATED"/>
    <property type="match status" value="1"/>
</dbReference>
<name>A0A0V0QJG8_PSEPJ</name>
<dbReference type="EMBL" id="LDAU01000157">
    <property type="protein sequence ID" value="KRX02149.1"/>
    <property type="molecule type" value="Genomic_DNA"/>
</dbReference>
<feature type="transmembrane region" description="Helical" evidence="2">
    <location>
        <begin position="848"/>
        <end position="868"/>
    </location>
</feature>
<reference evidence="3 4" key="1">
    <citation type="journal article" date="2015" name="Sci. Rep.">
        <title>Genome of the facultative scuticociliatosis pathogen Pseudocohnilembus persalinus provides insight into its virulence through horizontal gene transfer.</title>
        <authorList>
            <person name="Xiong J."/>
            <person name="Wang G."/>
            <person name="Cheng J."/>
            <person name="Tian M."/>
            <person name="Pan X."/>
            <person name="Warren A."/>
            <person name="Jiang C."/>
            <person name="Yuan D."/>
            <person name="Miao W."/>
        </authorList>
    </citation>
    <scope>NUCLEOTIDE SEQUENCE [LARGE SCALE GENOMIC DNA]</scope>
    <source>
        <strain evidence="3">36N120E</strain>
    </source>
</reference>
<keyword evidence="2" id="KW-0812">Transmembrane</keyword>
<comment type="caution">
    <text evidence="3">The sequence shown here is derived from an EMBL/GenBank/DDBJ whole genome shotgun (WGS) entry which is preliminary data.</text>
</comment>